<dbReference type="InterPro" id="IPR048348">
    <property type="entry name" value="CCDC22_CC"/>
</dbReference>
<dbReference type="GO" id="GO:2000060">
    <property type="term" value="P:positive regulation of ubiquitin-dependent protein catabolic process"/>
    <property type="evidence" value="ECO:0007669"/>
    <property type="project" value="TreeGrafter"/>
</dbReference>
<feature type="coiled-coil region" evidence="2">
    <location>
        <begin position="178"/>
        <end position="205"/>
    </location>
</feature>
<evidence type="ECO:0000259" key="4">
    <source>
        <dbReference type="Pfam" id="PF21674"/>
    </source>
</evidence>
<dbReference type="Proteomes" id="UP000825729">
    <property type="component" value="Unassembled WGS sequence"/>
</dbReference>
<feature type="coiled-coil region" evidence="2">
    <location>
        <begin position="433"/>
        <end position="460"/>
    </location>
</feature>
<dbReference type="GO" id="GO:0097602">
    <property type="term" value="F:cullin family protein binding"/>
    <property type="evidence" value="ECO:0007669"/>
    <property type="project" value="TreeGrafter"/>
</dbReference>
<organism evidence="5 6">
    <name type="scientific">Aristolochia fimbriata</name>
    <name type="common">White veined hardy Dutchman's pipe vine</name>
    <dbReference type="NCBI Taxonomy" id="158543"/>
    <lineage>
        <taxon>Eukaryota</taxon>
        <taxon>Viridiplantae</taxon>
        <taxon>Streptophyta</taxon>
        <taxon>Embryophyta</taxon>
        <taxon>Tracheophyta</taxon>
        <taxon>Spermatophyta</taxon>
        <taxon>Magnoliopsida</taxon>
        <taxon>Magnoliidae</taxon>
        <taxon>Piperales</taxon>
        <taxon>Aristolochiaceae</taxon>
        <taxon>Aristolochia</taxon>
    </lineage>
</organism>
<dbReference type="EMBL" id="JAINDJ010000004">
    <property type="protein sequence ID" value="KAG9448530.1"/>
    <property type="molecule type" value="Genomic_DNA"/>
</dbReference>
<comment type="similarity">
    <text evidence="1">Belongs to the CCDC22 family.</text>
</comment>
<dbReference type="AlphaFoldDB" id="A0AAV7EI53"/>
<proteinExistence type="inferred from homology"/>
<name>A0AAV7EI53_ARIFI</name>
<comment type="caution">
    <text evidence="5">The sequence shown here is derived from an EMBL/GenBank/DDBJ whole genome shotgun (WGS) entry which is preliminary data.</text>
</comment>
<protein>
    <recommendedName>
        <fullName evidence="7">Coiled-coil domain-containing protein 22 homolog</fullName>
    </recommendedName>
</protein>
<keyword evidence="2" id="KW-0175">Coiled coil</keyword>
<gene>
    <name evidence="5" type="ORF">H6P81_008495</name>
</gene>
<evidence type="ECO:0000259" key="3">
    <source>
        <dbReference type="Pfam" id="PF05667"/>
    </source>
</evidence>
<dbReference type="Pfam" id="PF05667">
    <property type="entry name" value="CCDC22_CC"/>
    <property type="match status" value="1"/>
</dbReference>
<feature type="domain" description="CCDC22 N-terminal" evidence="4">
    <location>
        <begin position="1"/>
        <end position="107"/>
    </location>
</feature>
<evidence type="ECO:0000313" key="6">
    <source>
        <dbReference type="Proteomes" id="UP000825729"/>
    </source>
</evidence>
<dbReference type="PANTHER" id="PTHR15668">
    <property type="entry name" value="JM1 PROTEIN"/>
    <property type="match status" value="1"/>
</dbReference>
<dbReference type="PANTHER" id="PTHR15668:SF4">
    <property type="entry name" value="COILED-COIL DOMAIN-CONTAINING PROTEIN 22"/>
    <property type="match status" value="1"/>
</dbReference>
<evidence type="ECO:0008006" key="7">
    <source>
        <dbReference type="Google" id="ProtNLM"/>
    </source>
</evidence>
<evidence type="ECO:0000313" key="5">
    <source>
        <dbReference type="EMBL" id="KAG9448530.1"/>
    </source>
</evidence>
<feature type="domain" description="CCDC22 coiled-coil" evidence="3">
    <location>
        <begin position="144"/>
        <end position="431"/>
    </location>
</feature>
<reference evidence="5 6" key="1">
    <citation type="submission" date="2021-07" db="EMBL/GenBank/DDBJ databases">
        <title>The Aristolochia fimbriata genome: insights into angiosperm evolution, floral development and chemical biosynthesis.</title>
        <authorList>
            <person name="Jiao Y."/>
        </authorList>
    </citation>
    <scope>NUCLEOTIDE SEQUENCE [LARGE SCALE GENOMIC DNA]</scope>
    <source>
        <strain evidence="5">IBCAS-2021</strain>
        <tissue evidence="5">Leaf</tissue>
    </source>
</reference>
<dbReference type="Pfam" id="PF21674">
    <property type="entry name" value="CCDC22_N"/>
    <property type="match status" value="1"/>
</dbReference>
<dbReference type="InterPro" id="IPR008530">
    <property type="entry name" value="CCDC22"/>
</dbReference>
<sequence length="463" mass="52872">MEEAQEILLSALEASGVSLPSDVSSIEELSSDGLVSICAQSLHLIDKSFSLSTDMPVLMADKVKTCTELATAVKSIGYRGDLNFHLFLYPSDEDLYKLVRFLVEKLSKTTKASNAGVKEEDGFCVEKTEVDSGRPDVLVFREKELLGMEGNKLSEDSRFEEHVSEGTNKSVIELEVKLTSLLEESSKIRLKVESLEKQEKNLELEVGSRTSDVQNLEEEAVYLKKLVEMTPDNQQFDSYVEELIKRIEARQCDTTELEPKRSILELPVDGQSCTFEQSTDHHVFDEQQELQLQKIKLETEAILSEISRREEEHSKLMVELENQAKVPSRKSYIHRITEITKNSRKQDADIERILQDTRELQIESNSIQDRLHRIYTVVDEAVFRDAKNDPVRRQAYKLLASIHRSFNQISDEILATDRARREAAELEAKLSAMPSHKFDIEKLQSDLEALRKENDFLEQQSTA</sequence>
<dbReference type="InterPro" id="IPR048349">
    <property type="entry name" value="CCDC22_N"/>
</dbReference>
<keyword evidence="6" id="KW-1185">Reference proteome</keyword>
<evidence type="ECO:0000256" key="1">
    <source>
        <dbReference type="ARBA" id="ARBA00006438"/>
    </source>
</evidence>
<evidence type="ECO:0000256" key="2">
    <source>
        <dbReference type="SAM" id="Coils"/>
    </source>
</evidence>
<accession>A0AAV7EI53</accession>